<dbReference type="GO" id="GO:0046677">
    <property type="term" value="P:response to antibiotic"/>
    <property type="evidence" value="ECO:0007669"/>
    <property type="project" value="UniProtKB-KW"/>
</dbReference>
<feature type="transmembrane region" description="Helical" evidence="9">
    <location>
        <begin position="95"/>
        <end position="122"/>
    </location>
</feature>
<dbReference type="InterPro" id="IPR047817">
    <property type="entry name" value="ABC2_TM_bact-type"/>
</dbReference>
<evidence type="ECO:0000313" key="12">
    <source>
        <dbReference type="Proteomes" id="UP000292695"/>
    </source>
</evidence>
<keyword evidence="5 9" id="KW-0812">Transmembrane</keyword>
<evidence type="ECO:0000256" key="3">
    <source>
        <dbReference type="ARBA" id="ARBA00022448"/>
    </source>
</evidence>
<feature type="transmembrane region" description="Helical" evidence="9">
    <location>
        <begin position="162"/>
        <end position="180"/>
    </location>
</feature>
<proteinExistence type="inferred from homology"/>
<evidence type="ECO:0000259" key="10">
    <source>
        <dbReference type="PROSITE" id="PS51012"/>
    </source>
</evidence>
<accession>A0A4R0J024</accession>
<dbReference type="PANTHER" id="PTHR30294:SF38">
    <property type="entry name" value="TRANSPORT PERMEASE PROTEIN"/>
    <property type="match status" value="1"/>
</dbReference>
<sequence length="245" mass="25916">MTPRVTFAVAARVLAQLRRDHRTVAMLIVLPALLVSLMWWMFTDSPMVFDRVGGPLLAVFPSIIMFVVTSVATLRERSSGTLSRLFTMPMGKLDFLLGYALAFALIAVVQALVVVSIALYLLDLDIQGAAWQLGVVAVLDGVLGTALGLFASAFAATEFQAVQMMPAVMIPQILLCGLLVPRDQLPTVLQALSDVLPLSYAVDAVIGVAKGNGFTTGTGADTLVVLGFILAALGLGAATLKRRTA</sequence>
<evidence type="ECO:0000313" key="11">
    <source>
        <dbReference type="EMBL" id="TCC37278.1"/>
    </source>
</evidence>
<dbReference type="Proteomes" id="UP000292695">
    <property type="component" value="Unassembled WGS sequence"/>
</dbReference>
<keyword evidence="8" id="KW-0046">Antibiotic resistance</keyword>
<dbReference type="OrthoDB" id="9776218at2"/>
<dbReference type="InterPro" id="IPR000412">
    <property type="entry name" value="ABC_2_transport"/>
</dbReference>
<keyword evidence="4 9" id="KW-1003">Cell membrane</keyword>
<evidence type="ECO:0000256" key="8">
    <source>
        <dbReference type="ARBA" id="ARBA00023251"/>
    </source>
</evidence>
<keyword evidence="3 9" id="KW-0813">Transport</keyword>
<comment type="similarity">
    <text evidence="2 9">Belongs to the ABC-2 integral membrane protein family.</text>
</comment>
<evidence type="ECO:0000256" key="2">
    <source>
        <dbReference type="ARBA" id="ARBA00007783"/>
    </source>
</evidence>
<dbReference type="GO" id="GO:0043190">
    <property type="term" value="C:ATP-binding cassette (ABC) transporter complex"/>
    <property type="evidence" value="ECO:0007669"/>
    <property type="project" value="InterPro"/>
</dbReference>
<keyword evidence="12" id="KW-1185">Reference proteome</keyword>
<feature type="domain" description="ABC transmembrane type-2" evidence="10">
    <location>
        <begin position="14"/>
        <end position="243"/>
    </location>
</feature>
<evidence type="ECO:0000256" key="4">
    <source>
        <dbReference type="ARBA" id="ARBA00022475"/>
    </source>
</evidence>
<reference evidence="11 12" key="1">
    <citation type="submission" date="2019-02" db="EMBL/GenBank/DDBJ databases">
        <title>Kribbella capetownensis sp. nov. and Kribbella speibonae sp. nov., isolated from soil.</title>
        <authorList>
            <person name="Curtis S.M."/>
            <person name="Norton I."/>
            <person name="Everest G.J."/>
            <person name="Meyers P.R."/>
        </authorList>
    </citation>
    <scope>NUCLEOTIDE SEQUENCE [LARGE SCALE GENOMIC DNA]</scope>
    <source>
        <strain evidence="11 12">DSM 27082</strain>
    </source>
</reference>
<dbReference type="EMBL" id="SJKA01000003">
    <property type="protein sequence ID" value="TCC37278.1"/>
    <property type="molecule type" value="Genomic_DNA"/>
</dbReference>
<evidence type="ECO:0000256" key="5">
    <source>
        <dbReference type="ARBA" id="ARBA00022692"/>
    </source>
</evidence>
<feature type="transmembrane region" description="Helical" evidence="9">
    <location>
        <begin position="222"/>
        <end position="240"/>
    </location>
</feature>
<dbReference type="PIRSF" id="PIRSF006648">
    <property type="entry name" value="DrrB"/>
    <property type="match status" value="1"/>
</dbReference>
<keyword evidence="7 9" id="KW-0472">Membrane</keyword>
<protein>
    <recommendedName>
        <fullName evidence="9">Transport permease protein</fullName>
    </recommendedName>
</protein>
<organism evidence="11 12">
    <name type="scientific">Kribbella sindirgiensis</name>
    <dbReference type="NCBI Taxonomy" id="1124744"/>
    <lineage>
        <taxon>Bacteria</taxon>
        <taxon>Bacillati</taxon>
        <taxon>Actinomycetota</taxon>
        <taxon>Actinomycetes</taxon>
        <taxon>Propionibacteriales</taxon>
        <taxon>Kribbellaceae</taxon>
        <taxon>Kribbella</taxon>
    </lineage>
</organism>
<dbReference type="RefSeq" id="WP_131286858.1">
    <property type="nucleotide sequence ID" value="NZ_SJKA01000003.1"/>
</dbReference>
<dbReference type="Pfam" id="PF01061">
    <property type="entry name" value="ABC2_membrane"/>
    <property type="match status" value="1"/>
</dbReference>
<keyword evidence="6 9" id="KW-1133">Transmembrane helix</keyword>
<dbReference type="InterPro" id="IPR013525">
    <property type="entry name" value="ABC2_TM"/>
</dbReference>
<feature type="transmembrane region" description="Helical" evidence="9">
    <location>
        <begin position="128"/>
        <end position="150"/>
    </location>
</feature>
<dbReference type="PROSITE" id="PS51012">
    <property type="entry name" value="ABC_TM2"/>
    <property type="match status" value="1"/>
</dbReference>
<feature type="transmembrane region" description="Helical" evidence="9">
    <location>
        <begin position="24"/>
        <end position="42"/>
    </location>
</feature>
<dbReference type="AlphaFoldDB" id="A0A4R0J024"/>
<feature type="transmembrane region" description="Helical" evidence="9">
    <location>
        <begin position="54"/>
        <end position="74"/>
    </location>
</feature>
<gene>
    <name evidence="11" type="ORF">E0H50_11550</name>
</gene>
<name>A0A4R0J024_9ACTN</name>
<dbReference type="GO" id="GO:0140359">
    <property type="term" value="F:ABC-type transporter activity"/>
    <property type="evidence" value="ECO:0007669"/>
    <property type="project" value="InterPro"/>
</dbReference>
<comment type="caution">
    <text evidence="11">The sequence shown here is derived from an EMBL/GenBank/DDBJ whole genome shotgun (WGS) entry which is preliminary data.</text>
</comment>
<dbReference type="InterPro" id="IPR051449">
    <property type="entry name" value="ABC-2_transporter_component"/>
</dbReference>
<comment type="subcellular location">
    <subcellularLocation>
        <location evidence="1 9">Cell membrane</location>
        <topology evidence="1 9">Multi-pass membrane protein</topology>
    </subcellularLocation>
</comment>
<evidence type="ECO:0000256" key="1">
    <source>
        <dbReference type="ARBA" id="ARBA00004651"/>
    </source>
</evidence>
<dbReference type="PANTHER" id="PTHR30294">
    <property type="entry name" value="MEMBRANE COMPONENT OF ABC TRANSPORTER YHHJ-RELATED"/>
    <property type="match status" value="1"/>
</dbReference>
<evidence type="ECO:0000256" key="6">
    <source>
        <dbReference type="ARBA" id="ARBA00022989"/>
    </source>
</evidence>
<evidence type="ECO:0000256" key="7">
    <source>
        <dbReference type="ARBA" id="ARBA00023136"/>
    </source>
</evidence>
<evidence type="ECO:0000256" key="9">
    <source>
        <dbReference type="RuleBase" id="RU361157"/>
    </source>
</evidence>